<dbReference type="InterPro" id="IPR036249">
    <property type="entry name" value="Thioredoxin-like_sf"/>
</dbReference>
<feature type="domain" description="Glutaredoxin" evidence="5">
    <location>
        <begin position="397"/>
        <end position="460"/>
    </location>
</feature>
<dbReference type="STRING" id="6689.A0A3R7P8B4"/>
<keyword evidence="7" id="KW-1185">Reference proteome</keyword>
<dbReference type="InterPro" id="IPR033658">
    <property type="entry name" value="GRX_PICOT-like"/>
</dbReference>
<reference evidence="6 7" key="2">
    <citation type="submission" date="2019-01" db="EMBL/GenBank/DDBJ databases">
        <title>The decoding of complex shrimp genome reveals the adaptation for benthos swimmer, frequently molting mechanism and breeding impact on genome.</title>
        <authorList>
            <person name="Sun Y."/>
            <person name="Gao Y."/>
            <person name="Yu Y."/>
        </authorList>
    </citation>
    <scope>NUCLEOTIDE SEQUENCE [LARGE SCALE GENOMIC DNA]</scope>
    <source>
        <tissue evidence="6">Muscle</tissue>
    </source>
</reference>
<dbReference type="GO" id="GO:0006879">
    <property type="term" value="P:intracellular iron ion homeostasis"/>
    <property type="evidence" value="ECO:0007669"/>
    <property type="project" value="TreeGrafter"/>
</dbReference>
<evidence type="ECO:0000313" key="6">
    <source>
        <dbReference type="EMBL" id="ROT78317.1"/>
    </source>
</evidence>
<dbReference type="EMBL" id="QCYY01001399">
    <property type="protein sequence ID" value="ROT78317.1"/>
    <property type="molecule type" value="Genomic_DNA"/>
</dbReference>
<dbReference type="GO" id="GO:0005634">
    <property type="term" value="C:nucleus"/>
    <property type="evidence" value="ECO:0007669"/>
    <property type="project" value="TreeGrafter"/>
</dbReference>
<dbReference type="OrthoDB" id="415696at2759"/>
<dbReference type="PANTHER" id="PTHR10293">
    <property type="entry name" value="GLUTAREDOXIN FAMILY MEMBER"/>
    <property type="match status" value="1"/>
</dbReference>
<dbReference type="GO" id="GO:0046872">
    <property type="term" value="F:metal ion binding"/>
    <property type="evidence" value="ECO:0007669"/>
    <property type="project" value="UniProtKB-KW"/>
</dbReference>
<dbReference type="InterPro" id="IPR002109">
    <property type="entry name" value="Glutaredoxin"/>
</dbReference>
<dbReference type="InterPro" id="IPR004480">
    <property type="entry name" value="Monothiol_GRX-rel"/>
</dbReference>
<accession>A0A3R7P8B4</accession>
<dbReference type="Proteomes" id="UP000283509">
    <property type="component" value="Unassembled WGS sequence"/>
</dbReference>
<dbReference type="PROSITE" id="PS51354">
    <property type="entry name" value="GLUTAREDOXIN_2"/>
    <property type="match status" value="2"/>
</dbReference>
<dbReference type="PANTHER" id="PTHR10293:SF73">
    <property type="entry name" value="GLUTAREDOXIN-3"/>
    <property type="match status" value="1"/>
</dbReference>
<keyword evidence="3" id="KW-0411">Iron-sulfur</keyword>
<reference evidence="6 7" key="1">
    <citation type="submission" date="2018-04" db="EMBL/GenBank/DDBJ databases">
        <authorList>
            <person name="Zhang X."/>
            <person name="Yuan J."/>
            <person name="Li F."/>
            <person name="Xiang J."/>
        </authorList>
    </citation>
    <scope>NUCLEOTIDE SEQUENCE [LARGE SCALE GENOMIC DNA]</scope>
    <source>
        <tissue evidence="6">Muscle</tissue>
    </source>
</reference>
<dbReference type="Gene3D" id="3.40.30.10">
    <property type="entry name" value="Glutaredoxin"/>
    <property type="match status" value="2"/>
</dbReference>
<sequence>MVDIRATDGEDEHEGTARVSLTREDKELRVHLPAVRSWVMSAIFLSDFSPISHSILFRFFDFSSREYRPFVSRKRCRVRSLTVPCRINLGNEINVCMADVRTASDPRQLPCLRRRPSRPPRTEIAPAMGYGEGLAMGSRDDGRQGAEAITMEPSTSDTKPFLWSLLWPPTNSRAKEALNKKLEKSQEGQGQHATSHREKAERTHSVARSTSSKTGVARSKRQKASLISPHSARLSAISTADASPSGGAEVHALRAMAMLKGRRRRRPCRWCRFPRLRQMYGNVMPGSDWRGACPHGIGGRIKKVANTRFSRTTIELLNKYEADFASFDILTDEEVRQGLKTYSNWPTYPQLYIDGELVGGLDILKEMDASGELEPMLPKKKKLDDRLKELINKAPLMVFMKGNREEPRCGFSRTMIGILNETGLSYETFDILTDEEVRQGLKTYSNWPTYPQVYVKGDLIGGLDIVKELHREHIYSLRLNIPFLTSCSFVPKLLYFIHPFLISDPLLFLPNLSLLG</sequence>
<gene>
    <name evidence="6" type="ORF">C7M84_002948</name>
</gene>
<proteinExistence type="predicted"/>
<organism evidence="6 7">
    <name type="scientific">Penaeus vannamei</name>
    <name type="common">Whiteleg shrimp</name>
    <name type="synonym">Litopenaeus vannamei</name>
    <dbReference type="NCBI Taxonomy" id="6689"/>
    <lineage>
        <taxon>Eukaryota</taxon>
        <taxon>Metazoa</taxon>
        <taxon>Ecdysozoa</taxon>
        <taxon>Arthropoda</taxon>
        <taxon>Crustacea</taxon>
        <taxon>Multicrustacea</taxon>
        <taxon>Malacostraca</taxon>
        <taxon>Eumalacostraca</taxon>
        <taxon>Eucarida</taxon>
        <taxon>Decapoda</taxon>
        <taxon>Dendrobranchiata</taxon>
        <taxon>Penaeoidea</taxon>
        <taxon>Penaeidae</taxon>
        <taxon>Penaeus</taxon>
    </lineage>
</organism>
<keyword evidence="2" id="KW-0408">Iron</keyword>
<comment type="caution">
    <text evidence="6">The sequence shown here is derived from an EMBL/GenBank/DDBJ whole genome shotgun (WGS) entry which is preliminary data.</text>
</comment>
<keyword evidence="1" id="KW-0479">Metal-binding</keyword>
<dbReference type="GO" id="GO:0051536">
    <property type="term" value="F:iron-sulfur cluster binding"/>
    <property type="evidence" value="ECO:0007669"/>
    <property type="project" value="UniProtKB-KW"/>
</dbReference>
<evidence type="ECO:0000259" key="5">
    <source>
        <dbReference type="Pfam" id="PF00462"/>
    </source>
</evidence>
<feature type="region of interest" description="Disordered" evidence="4">
    <location>
        <begin position="181"/>
        <end position="233"/>
    </location>
</feature>
<dbReference type="SUPFAM" id="SSF52833">
    <property type="entry name" value="Thioredoxin-like"/>
    <property type="match status" value="2"/>
</dbReference>
<dbReference type="GO" id="GO:0005829">
    <property type="term" value="C:cytosol"/>
    <property type="evidence" value="ECO:0007669"/>
    <property type="project" value="TreeGrafter"/>
</dbReference>
<dbReference type="AlphaFoldDB" id="A0A3R7P8B4"/>
<dbReference type="Pfam" id="PF00462">
    <property type="entry name" value="Glutaredoxin"/>
    <property type="match status" value="2"/>
</dbReference>
<evidence type="ECO:0000313" key="7">
    <source>
        <dbReference type="Proteomes" id="UP000283509"/>
    </source>
</evidence>
<evidence type="ECO:0000256" key="3">
    <source>
        <dbReference type="ARBA" id="ARBA00023014"/>
    </source>
</evidence>
<dbReference type="CDD" id="cd03028">
    <property type="entry name" value="GRX_PICOT_like"/>
    <property type="match status" value="2"/>
</dbReference>
<feature type="compositionally biased region" description="Basic and acidic residues" evidence="4">
    <location>
        <begin position="195"/>
        <end position="204"/>
    </location>
</feature>
<evidence type="ECO:0000256" key="2">
    <source>
        <dbReference type="ARBA" id="ARBA00023004"/>
    </source>
</evidence>
<protein>
    <submittedName>
        <fullName evidence="6">Glutaredoxin-3</fullName>
    </submittedName>
</protein>
<evidence type="ECO:0000256" key="1">
    <source>
        <dbReference type="ARBA" id="ARBA00022723"/>
    </source>
</evidence>
<evidence type="ECO:0000256" key="4">
    <source>
        <dbReference type="SAM" id="MobiDB-lite"/>
    </source>
</evidence>
<feature type="domain" description="Glutaredoxin" evidence="5">
    <location>
        <begin position="309"/>
        <end position="358"/>
    </location>
</feature>
<name>A0A3R7P8B4_PENVA</name>
<feature type="region of interest" description="Disordered" evidence="4">
    <location>
        <begin position="109"/>
        <end position="144"/>
    </location>
</feature>
<dbReference type="FunFam" id="3.40.30.10:FF:000012">
    <property type="entry name" value="Monothiol glutaredoxin"/>
    <property type="match status" value="1"/>
</dbReference>